<proteinExistence type="predicted"/>
<feature type="non-terminal residue" evidence="1">
    <location>
        <position position="1"/>
    </location>
</feature>
<organism evidence="1 2">
    <name type="scientific">Didymodactylos carnosus</name>
    <dbReference type="NCBI Taxonomy" id="1234261"/>
    <lineage>
        <taxon>Eukaryota</taxon>
        <taxon>Metazoa</taxon>
        <taxon>Spiralia</taxon>
        <taxon>Gnathifera</taxon>
        <taxon>Rotifera</taxon>
        <taxon>Eurotatoria</taxon>
        <taxon>Bdelloidea</taxon>
        <taxon>Philodinida</taxon>
        <taxon>Philodinidae</taxon>
        <taxon>Didymodactylos</taxon>
    </lineage>
</organism>
<sequence length="124" mass="13780">EDLNKLQMTGLSVPTFNGRLNFAFSVLAGDHLACNEIGGFQKNFSSGQFCRLCHVSYEQRLIPLTKISFPQRTTDEHDRLVQKVLQMNNGTILEGVADLSPLSTLIGFHAVTSLPNDIMHDFAE</sequence>
<name>A0A8S2ZVL1_9BILA</name>
<reference evidence="1" key="1">
    <citation type="submission" date="2021-02" db="EMBL/GenBank/DDBJ databases">
        <authorList>
            <person name="Nowell W R."/>
        </authorList>
    </citation>
    <scope>NUCLEOTIDE SEQUENCE</scope>
</reference>
<dbReference type="AlphaFoldDB" id="A0A8S2ZVL1"/>
<dbReference type="OrthoDB" id="10051903at2759"/>
<accession>A0A8S2ZVL1</accession>
<evidence type="ECO:0000313" key="2">
    <source>
        <dbReference type="Proteomes" id="UP000681722"/>
    </source>
</evidence>
<protein>
    <submittedName>
        <fullName evidence="1">Uncharacterized protein</fullName>
    </submittedName>
</protein>
<comment type="caution">
    <text evidence="1">The sequence shown here is derived from an EMBL/GenBank/DDBJ whole genome shotgun (WGS) entry which is preliminary data.</text>
</comment>
<dbReference type="EMBL" id="CAJOBC010149006">
    <property type="protein sequence ID" value="CAF4668391.1"/>
    <property type="molecule type" value="Genomic_DNA"/>
</dbReference>
<gene>
    <name evidence="1" type="ORF">SRO942_LOCUS50811</name>
</gene>
<dbReference type="Proteomes" id="UP000681722">
    <property type="component" value="Unassembled WGS sequence"/>
</dbReference>
<evidence type="ECO:0000313" key="1">
    <source>
        <dbReference type="EMBL" id="CAF4668391.1"/>
    </source>
</evidence>
<feature type="non-terminal residue" evidence="1">
    <location>
        <position position="124"/>
    </location>
</feature>